<dbReference type="OrthoDB" id="10035668at2759"/>
<comment type="caution">
    <text evidence="2">The sequence shown here is derived from an EMBL/GenBank/DDBJ whole genome shotgun (WGS) entry which is preliminary data.</text>
</comment>
<dbReference type="InterPro" id="IPR004875">
    <property type="entry name" value="DDE_SF_endonuclease_dom"/>
</dbReference>
<evidence type="ECO:0000313" key="2">
    <source>
        <dbReference type="EMBL" id="GBL87824.1"/>
    </source>
</evidence>
<keyword evidence="3" id="KW-1185">Reference proteome</keyword>
<sequence length="311" mass="34573">MTIKQAALMYSIPRETLSLQIKGWKGRKPSADAIGGGGSHTTLTIHQEQYLAMLIKTMNKWGFSLKNGWMIEALFLSWFKNAYVKAVTARPNLLIYDGHVSHLSIELVETAIEWDVTILKLPAHSSHMLQPLDGSIFRGIKSAWGAKLKDWARHNVNQKLPKSKFADLLGETWRNLQPCVIQSGFKKCGIYDSSHLNCVNHNAIPRNQFDPNKLRCYDEWKSKQNDLTVTVSLTSPTPSTSEELTLTTPNQVGLVTGSRSSVFQSDNTEIVPLCSLSIASAPTGSIPKVPASITSPFKRSFEVCIPAYSRE</sequence>
<reference evidence="2 3" key="1">
    <citation type="journal article" date="2019" name="Sci. Rep.">
        <title>Orb-weaving spider Araneus ventricosus genome elucidates the spidroin gene catalogue.</title>
        <authorList>
            <person name="Kono N."/>
            <person name="Nakamura H."/>
            <person name="Ohtoshi R."/>
            <person name="Moran D.A.P."/>
            <person name="Shinohara A."/>
            <person name="Yoshida Y."/>
            <person name="Fujiwara M."/>
            <person name="Mori M."/>
            <person name="Tomita M."/>
            <person name="Arakawa K."/>
        </authorList>
    </citation>
    <scope>NUCLEOTIDE SEQUENCE [LARGE SCALE GENOMIC DNA]</scope>
</reference>
<protein>
    <recommendedName>
        <fullName evidence="1">DDE-1 domain-containing protein</fullName>
    </recommendedName>
</protein>
<evidence type="ECO:0000259" key="1">
    <source>
        <dbReference type="Pfam" id="PF03184"/>
    </source>
</evidence>
<evidence type="ECO:0000313" key="3">
    <source>
        <dbReference type="Proteomes" id="UP000499080"/>
    </source>
</evidence>
<feature type="domain" description="DDE-1" evidence="1">
    <location>
        <begin position="64"/>
        <end position="185"/>
    </location>
</feature>
<dbReference type="GO" id="GO:0003676">
    <property type="term" value="F:nucleic acid binding"/>
    <property type="evidence" value="ECO:0007669"/>
    <property type="project" value="InterPro"/>
</dbReference>
<name>A0A4Y2B9R8_ARAVE</name>
<dbReference type="Proteomes" id="UP000499080">
    <property type="component" value="Unassembled WGS sequence"/>
</dbReference>
<organism evidence="2 3">
    <name type="scientific">Araneus ventricosus</name>
    <name type="common">Orbweaver spider</name>
    <name type="synonym">Epeira ventricosa</name>
    <dbReference type="NCBI Taxonomy" id="182803"/>
    <lineage>
        <taxon>Eukaryota</taxon>
        <taxon>Metazoa</taxon>
        <taxon>Ecdysozoa</taxon>
        <taxon>Arthropoda</taxon>
        <taxon>Chelicerata</taxon>
        <taxon>Arachnida</taxon>
        <taxon>Araneae</taxon>
        <taxon>Araneomorphae</taxon>
        <taxon>Entelegynae</taxon>
        <taxon>Araneoidea</taxon>
        <taxon>Araneidae</taxon>
        <taxon>Araneus</taxon>
    </lineage>
</organism>
<dbReference type="AlphaFoldDB" id="A0A4Y2B9R8"/>
<dbReference type="EMBL" id="BGPR01000056">
    <property type="protein sequence ID" value="GBL87824.1"/>
    <property type="molecule type" value="Genomic_DNA"/>
</dbReference>
<dbReference type="Pfam" id="PF03184">
    <property type="entry name" value="DDE_1"/>
    <property type="match status" value="1"/>
</dbReference>
<proteinExistence type="predicted"/>
<accession>A0A4Y2B9R8</accession>
<gene>
    <name evidence="2" type="ORF">AVEN_192010_1</name>
</gene>